<dbReference type="EMBL" id="BSYO01000026">
    <property type="protein sequence ID" value="GMH23503.1"/>
    <property type="molecule type" value="Genomic_DNA"/>
</dbReference>
<dbReference type="AlphaFoldDB" id="A0AAD3XZL0"/>
<feature type="compositionally biased region" description="Basic and acidic residues" evidence="1">
    <location>
        <begin position="142"/>
        <end position="160"/>
    </location>
</feature>
<feature type="compositionally biased region" description="Basic and acidic residues" evidence="1">
    <location>
        <begin position="74"/>
        <end position="86"/>
    </location>
</feature>
<feature type="region of interest" description="Disordered" evidence="1">
    <location>
        <begin position="140"/>
        <end position="160"/>
    </location>
</feature>
<organism evidence="2 3">
    <name type="scientific">Nepenthes gracilis</name>
    <name type="common">Slender pitcher plant</name>
    <dbReference type="NCBI Taxonomy" id="150966"/>
    <lineage>
        <taxon>Eukaryota</taxon>
        <taxon>Viridiplantae</taxon>
        <taxon>Streptophyta</taxon>
        <taxon>Embryophyta</taxon>
        <taxon>Tracheophyta</taxon>
        <taxon>Spermatophyta</taxon>
        <taxon>Magnoliopsida</taxon>
        <taxon>eudicotyledons</taxon>
        <taxon>Gunneridae</taxon>
        <taxon>Pentapetalae</taxon>
        <taxon>Caryophyllales</taxon>
        <taxon>Nepenthaceae</taxon>
        <taxon>Nepenthes</taxon>
    </lineage>
</organism>
<comment type="caution">
    <text evidence="2">The sequence shown here is derived from an EMBL/GenBank/DDBJ whole genome shotgun (WGS) entry which is preliminary data.</text>
</comment>
<keyword evidence="3" id="KW-1185">Reference proteome</keyword>
<dbReference type="Proteomes" id="UP001279734">
    <property type="component" value="Unassembled WGS sequence"/>
</dbReference>
<sequence>MHAAEVEGQHVAREQDPQTAARPYHNITSSSAALSKMKAPQTELLKAAKINQRFKPSQRNLARASKYRSGSAADRTHNSRNPRETLTKQSLLNRQLQRSLQNTLPQARTEILKKGSLAPSRLCHFGSKKYIIYRTQNWAQRRRPDEPMVHHSHKPAHEKP</sequence>
<evidence type="ECO:0000313" key="3">
    <source>
        <dbReference type="Proteomes" id="UP001279734"/>
    </source>
</evidence>
<gene>
    <name evidence="2" type="ORF">Nepgr_025346</name>
</gene>
<reference evidence="2" key="1">
    <citation type="submission" date="2023-05" db="EMBL/GenBank/DDBJ databases">
        <title>Nepenthes gracilis genome sequencing.</title>
        <authorList>
            <person name="Fukushima K."/>
        </authorList>
    </citation>
    <scope>NUCLEOTIDE SEQUENCE</scope>
    <source>
        <strain evidence="2">SING2019-196</strain>
    </source>
</reference>
<proteinExistence type="predicted"/>
<evidence type="ECO:0000256" key="1">
    <source>
        <dbReference type="SAM" id="MobiDB-lite"/>
    </source>
</evidence>
<evidence type="ECO:0000313" key="2">
    <source>
        <dbReference type="EMBL" id="GMH23503.1"/>
    </source>
</evidence>
<feature type="region of interest" description="Disordered" evidence="1">
    <location>
        <begin position="1"/>
        <end position="38"/>
    </location>
</feature>
<feature type="region of interest" description="Disordered" evidence="1">
    <location>
        <begin position="50"/>
        <end position="90"/>
    </location>
</feature>
<accession>A0AAD3XZL0</accession>
<protein>
    <submittedName>
        <fullName evidence="2">Uncharacterized protein</fullName>
    </submittedName>
</protein>
<name>A0AAD3XZL0_NEPGR</name>
<feature type="compositionally biased region" description="Basic and acidic residues" evidence="1">
    <location>
        <begin position="1"/>
        <end position="16"/>
    </location>
</feature>